<feature type="transmembrane region" description="Helical" evidence="7">
    <location>
        <begin position="331"/>
        <end position="350"/>
    </location>
</feature>
<feature type="transmembrane region" description="Helical" evidence="7">
    <location>
        <begin position="123"/>
        <end position="150"/>
    </location>
</feature>
<evidence type="ECO:0000256" key="6">
    <source>
        <dbReference type="ARBA" id="ARBA00023136"/>
    </source>
</evidence>
<proteinExistence type="predicted"/>
<evidence type="ECO:0000256" key="3">
    <source>
        <dbReference type="ARBA" id="ARBA00022475"/>
    </source>
</evidence>
<dbReference type="Gene3D" id="1.20.1250.20">
    <property type="entry name" value="MFS general substrate transporter like domains"/>
    <property type="match status" value="1"/>
</dbReference>
<dbReference type="PANTHER" id="PTHR42718">
    <property type="entry name" value="MAJOR FACILITATOR SUPERFAMILY MULTIDRUG TRANSPORTER MFSC"/>
    <property type="match status" value="1"/>
</dbReference>
<feature type="transmembrane region" description="Helical" evidence="7">
    <location>
        <begin position="362"/>
        <end position="381"/>
    </location>
</feature>
<dbReference type="Proteomes" id="UP001501495">
    <property type="component" value="Unassembled WGS sequence"/>
</dbReference>
<feature type="transmembrane region" description="Helical" evidence="7">
    <location>
        <begin position="261"/>
        <end position="278"/>
    </location>
</feature>
<evidence type="ECO:0000256" key="1">
    <source>
        <dbReference type="ARBA" id="ARBA00004651"/>
    </source>
</evidence>
<accession>A0ABP7XWM4</accession>
<organism evidence="9 10">
    <name type="scientific">Nocardioides fonticola</name>
    <dbReference type="NCBI Taxonomy" id="450363"/>
    <lineage>
        <taxon>Bacteria</taxon>
        <taxon>Bacillati</taxon>
        <taxon>Actinomycetota</taxon>
        <taxon>Actinomycetes</taxon>
        <taxon>Propionibacteriales</taxon>
        <taxon>Nocardioidaceae</taxon>
        <taxon>Nocardioides</taxon>
    </lineage>
</organism>
<feature type="transmembrane region" description="Helical" evidence="7">
    <location>
        <begin position="298"/>
        <end position="319"/>
    </location>
</feature>
<feature type="domain" description="Major facilitator superfamily (MFS) profile" evidence="8">
    <location>
        <begin position="28"/>
        <end position="480"/>
    </location>
</feature>
<gene>
    <name evidence="9" type="ORF">GCM10022215_36760</name>
</gene>
<evidence type="ECO:0000256" key="5">
    <source>
        <dbReference type="ARBA" id="ARBA00022989"/>
    </source>
</evidence>
<keyword evidence="2" id="KW-0813">Transport</keyword>
<evidence type="ECO:0000256" key="2">
    <source>
        <dbReference type="ARBA" id="ARBA00022448"/>
    </source>
</evidence>
<evidence type="ECO:0000313" key="10">
    <source>
        <dbReference type="Proteomes" id="UP001501495"/>
    </source>
</evidence>
<feature type="transmembrane region" description="Helical" evidence="7">
    <location>
        <begin position="523"/>
        <end position="546"/>
    </location>
</feature>
<keyword evidence="6 7" id="KW-0472">Membrane</keyword>
<keyword evidence="5 7" id="KW-1133">Transmembrane helix</keyword>
<dbReference type="CDD" id="cd17321">
    <property type="entry name" value="MFS_MMR_MDR_like"/>
    <property type="match status" value="1"/>
</dbReference>
<feature type="transmembrane region" description="Helical" evidence="7">
    <location>
        <begin position="196"/>
        <end position="217"/>
    </location>
</feature>
<evidence type="ECO:0000256" key="7">
    <source>
        <dbReference type="SAM" id="Phobius"/>
    </source>
</evidence>
<keyword evidence="4 7" id="KW-0812">Transmembrane</keyword>
<feature type="transmembrane region" description="Helical" evidence="7">
    <location>
        <begin position="63"/>
        <end position="82"/>
    </location>
</feature>
<comment type="subcellular location">
    <subcellularLocation>
        <location evidence="1">Cell membrane</location>
        <topology evidence="1">Multi-pass membrane protein</topology>
    </subcellularLocation>
</comment>
<dbReference type="EMBL" id="BAAAZH010000028">
    <property type="protein sequence ID" value="GAA4126780.1"/>
    <property type="molecule type" value="Genomic_DNA"/>
</dbReference>
<sequence>MIPFTVMTSTSQAPADPRTAGRALTAGTLLAAALAVAVAQIGVSMPAVLNGVIQRDLGTTSTELTWVSDAFLVPITLLELTFGVLGDLFGRKRLLIIGAALMTAGGVLTALTPGPDAAHGQRVAIMLGGQVVAGIGAAAIFPTSVALLAAATTTVKERSHALSVWAAALTGAGVVAPVASGLLVRLDHDGGPFASWRWPFLALAGLAAVSAVVTLLLSQDSRAREGRRLDPIGQILVSAGFFALLYGVIDTEEHGLRDAGVLLWLAAGAVLLTAFVLYERGREHPLLDISLFRNRVFATTAAVTVIGMFAYLGTAYATSIRVSAIQGYSPLKTAVAFVCLNIMGVVLFPVSSRLIERHSPGWILAGGMALISAGDVAMALIPATHVSIAAVAVPLLAIGAGFKLAVTAVTVVAVNSVPVGKAGMASGATSMLRDLGLTLGPAIIGAVSLSRAGDAIAARLASDPQLASAYQSFLASPASAPPEAKGELAAAVGAVQSGPLGANAVPAAINPLKDVAFHALSDAYATGYLICAVAAAVAAIIAAVMIGGRGPVTTFTEELPGELPDADRTAAG</sequence>
<keyword evidence="10" id="KW-1185">Reference proteome</keyword>
<dbReference type="InterPro" id="IPR020846">
    <property type="entry name" value="MFS_dom"/>
</dbReference>
<dbReference type="SUPFAM" id="SSF103473">
    <property type="entry name" value="MFS general substrate transporter"/>
    <property type="match status" value="1"/>
</dbReference>
<feature type="transmembrane region" description="Helical" evidence="7">
    <location>
        <begin position="94"/>
        <end position="111"/>
    </location>
</feature>
<dbReference type="InterPro" id="IPR036259">
    <property type="entry name" value="MFS_trans_sf"/>
</dbReference>
<dbReference type="Pfam" id="PF07690">
    <property type="entry name" value="MFS_1"/>
    <property type="match status" value="1"/>
</dbReference>
<comment type="caution">
    <text evidence="9">The sequence shown here is derived from an EMBL/GenBank/DDBJ whole genome shotgun (WGS) entry which is preliminary data.</text>
</comment>
<reference evidence="10" key="1">
    <citation type="journal article" date="2019" name="Int. J. Syst. Evol. Microbiol.">
        <title>The Global Catalogue of Microorganisms (GCM) 10K type strain sequencing project: providing services to taxonomists for standard genome sequencing and annotation.</title>
        <authorList>
            <consortium name="The Broad Institute Genomics Platform"/>
            <consortium name="The Broad Institute Genome Sequencing Center for Infectious Disease"/>
            <person name="Wu L."/>
            <person name="Ma J."/>
        </authorList>
    </citation>
    <scope>NUCLEOTIDE SEQUENCE [LARGE SCALE GENOMIC DNA]</scope>
    <source>
        <strain evidence="10">JCM 16703</strain>
    </source>
</reference>
<evidence type="ECO:0000256" key="4">
    <source>
        <dbReference type="ARBA" id="ARBA00022692"/>
    </source>
</evidence>
<keyword evidence="3" id="KW-1003">Cell membrane</keyword>
<dbReference type="InterPro" id="IPR011701">
    <property type="entry name" value="MFS"/>
</dbReference>
<feature type="transmembrane region" description="Helical" evidence="7">
    <location>
        <begin position="162"/>
        <end position="184"/>
    </location>
</feature>
<feature type="transmembrane region" description="Helical" evidence="7">
    <location>
        <begin position="229"/>
        <end position="249"/>
    </location>
</feature>
<name>A0ABP7XWM4_9ACTN</name>
<dbReference type="PROSITE" id="PS50850">
    <property type="entry name" value="MFS"/>
    <property type="match status" value="1"/>
</dbReference>
<protein>
    <submittedName>
        <fullName evidence="9">MFS transporter</fullName>
    </submittedName>
</protein>
<dbReference type="PANTHER" id="PTHR42718:SF46">
    <property type="entry name" value="BLR6921 PROTEIN"/>
    <property type="match status" value="1"/>
</dbReference>
<evidence type="ECO:0000259" key="8">
    <source>
        <dbReference type="PROSITE" id="PS50850"/>
    </source>
</evidence>
<evidence type="ECO:0000313" key="9">
    <source>
        <dbReference type="EMBL" id="GAA4126780.1"/>
    </source>
</evidence>
<feature type="transmembrane region" description="Helical" evidence="7">
    <location>
        <begin position="387"/>
        <end position="414"/>
    </location>
</feature>